<feature type="transmembrane region" description="Helical" evidence="1">
    <location>
        <begin position="7"/>
        <end position="29"/>
    </location>
</feature>
<evidence type="ECO:0000256" key="1">
    <source>
        <dbReference type="SAM" id="Phobius"/>
    </source>
</evidence>
<keyword evidence="1" id="KW-0472">Membrane</keyword>
<keyword evidence="3" id="KW-1185">Reference proteome</keyword>
<protein>
    <recommendedName>
        <fullName evidence="4">DUF4129 domain-containing protein</fullName>
    </recommendedName>
</protein>
<dbReference type="EMBL" id="BAAAQK010000005">
    <property type="protein sequence ID" value="GAA1841881.1"/>
    <property type="molecule type" value="Genomic_DNA"/>
</dbReference>
<evidence type="ECO:0000313" key="2">
    <source>
        <dbReference type="EMBL" id="GAA1841881.1"/>
    </source>
</evidence>
<reference evidence="2 3" key="1">
    <citation type="journal article" date="2019" name="Int. J. Syst. Evol. Microbiol.">
        <title>The Global Catalogue of Microorganisms (GCM) 10K type strain sequencing project: providing services to taxonomists for standard genome sequencing and annotation.</title>
        <authorList>
            <consortium name="The Broad Institute Genomics Platform"/>
            <consortium name="The Broad Institute Genome Sequencing Center for Infectious Disease"/>
            <person name="Wu L."/>
            <person name="Ma J."/>
        </authorList>
    </citation>
    <scope>NUCLEOTIDE SEQUENCE [LARGE SCALE GENOMIC DNA]</scope>
    <source>
        <strain evidence="2 3">JCM 16009</strain>
    </source>
</reference>
<keyword evidence="1" id="KW-0812">Transmembrane</keyword>
<proteinExistence type="predicted"/>
<dbReference type="Proteomes" id="UP001500449">
    <property type="component" value="Unassembled WGS sequence"/>
</dbReference>
<sequence>MSGDRPVLLGVLLYVGIAVAPTVLLWASVRYLPALLDLPALIGRLGRLVRPPAPPTLLPVGQTFESLVRDLHRLRREVVGRQPTTRVRRVALLAAYDDVLHDMCRAVGVDRGPLSQVPERERPFARLQIEAALEEAGVLLEPPKAGPAAA</sequence>
<evidence type="ECO:0008006" key="4">
    <source>
        <dbReference type="Google" id="ProtNLM"/>
    </source>
</evidence>
<evidence type="ECO:0000313" key="3">
    <source>
        <dbReference type="Proteomes" id="UP001500449"/>
    </source>
</evidence>
<accession>A0ABN2MZZ6</accession>
<dbReference type="RefSeq" id="WP_344415091.1">
    <property type="nucleotide sequence ID" value="NZ_BAAAQK010000005.1"/>
</dbReference>
<gene>
    <name evidence="2" type="ORF">GCM10009836_21580</name>
</gene>
<keyword evidence="1" id="KW-1133">Transmembrane helix</keyword>
<name>A0ABN2MZZ6_9PSEU</name>
<organism evidence="2 3">
    <name type="scientific">Pseudonocardia ailaonensis</name>
    <dbReference type="NCBI Taxonomy" id="367279"/>
    <lineage>
        <taxon>Bacteria</taxon>
        <taxon>Bacillati</taxon>
        <taxon>Actinomycetota</taxon>
        <taxon>Actinomycetes</taxon>
        <taxon>Pseudonocardiales</taxon>
        <taxon>Pseudonocardiaceae</taxon>
        <taxon>Pseudonocardia</taxon>
    </lineage>
</organism>
<comment type="caution">
    <text evidence="2">The sequence shown here is derived from an EMBL/GenBank/DDBJ whole genome shotgun (WGS) entry which is preliminary data.</text>
</comment>